<evidence type="ECO:0000313" key="5">
    <source>
        <dbReference type="Proteomes" id="UP000000591"/>
    </source>
</evidence>
<accession>Q75DZ3</accession>
<evidence type="ECO:0000256" key="2">
    <source>
        <dbReference type="ARBA" id="ARBA00012176"/>
    </source>
</evidence>
<feature type="transmembrane region" description="Helical" evidence="3">
    <location>
        <begin position="6"/>
        <end position="22"/>
    </location>
</feature>
<dbReference type="Pfam" id="PF02585">
    <property type="entry name" value="PIG-L"/>
    <property type="match status" value="1"/>
</dbReference>
<reference evidence="4 5" key="1">
    <citation type="journal article" date="2004" name="Science">
        <title>The Ashbya gossypii genome as a tool for mapping the ancient Saccharomyces cerevisiae genome.</title>
        <authorList>
            <person name="Dietrich F.S."/>
            <person name="Voegeli S."/>
            <person name="Brachat S."/>
            <person name="Lerch A."/>
            <person name="Gates K."/>
            <person name="Steiner S."/>
            <person name="Mohr C."/>
            <person name="Pohlmann R."/>
            <person name="Luedi P."/>
            <person name="Choi S."/>
            <person name="Wing R.A."/>
            <person name="Flavier A."/>
            <person name="Gaffney T.D."/>
            <person name="Philippsen P."/>
        </authorList>
    </citation>
    <scope>NUCLEOTIDE SEQUENCE [LARGE SCALE GENOMIC DNA]</scope>
    <source>
        <strain evidence="5">ATCC 10895 / CBS 109.51 / FGSC 9923 / NRRL Y-1056</strain>
    </source>
</reference>
<gene>
    <name evidence="4" type="ORF">AGOS_ABL120W</name>
</gene>
<evidence type="ECO:0000256" key="1">
    <source>
        <dbReference type="ARBA" id="ARBA00006066"/>
    </source>
</evidence>
<dbReference type="EMBL" id="AE016815">
    <property type="protein sequence ID" value="AAS50651.1"/>
    <property type="molecule type" value="Genomic_DNA"/>
</dbReference>
<protein>
    <recommendedName>
        <fullName evidence="2">N-acetylglucosaminylphosphatidylinositol deacetylase</fullName>
        <ecNumber evidence="2">3.5.1.89</ecNumber>
    </recommendedName>
</protein>
<dbReference type="UniPathway" id="UPA00196"/>
<dbReference type="GO" id="GO:0016020">
    <property type="term" value="C:membrane"/>
    <property type="evidence" value="ECO:0007669"/>
    <property type="project" value="GOC"/>
</dbReference>
<dbReference type="GeneID" id="4618907"/>
<dbReference type="InParanoid" id="Q75DZ3"/>
<sequence>MFGSFFAVVKLYLLLLAVYCWSRRRLERHNTQVFERLVGGDSQHTSLTLVIAHPDDEVMFFAPTLLQLDARLPAWMPFRVVCLTDGGAEGLGQLRRAELQKALRLLVLEHDVTLEVADFTDGMKEDWDLAEVRTRLGELVTDAKPLVLTFDERGVSGHRNHIGCALAAARLGHKTLFLRSERNLLRKYSFFVLDVFRVVFGTPPPTVFVSTLAQYLHALVAMVVAHRSQMVWFRWGWWMASRYVYANEY</sequence>
<dbReference type="InterPro" id="IPR024078">
    <property type="entry name" value="LmbE-like_dom_sf"/>
</dbReference>
<dbReference type="KEGG" id="ago:AGOS_ABL120W"/>
<dbReference type="GO" id="GO:0005783">
    <property type="term" value="C:endoplasmic reticulum"/>
    <property type="evidence" value="ECO:0000318"/>
    <property type="project" value="GO_Central"/>
</dbReference>
<dbReference type="RefSeq" id="NP_982827.1">
    <property type="nucleotide sequence ID" value="NM_208180.1"/>
</dbReference>
<keyword evidence="3" id="KW-0472">Membrane</keyword>
<dbReference type="GO" id="GO:0000225">
    <property type="term" value="F:N-acetylglucosaminylphosphatidylinositol deacetylase activity"/>
    <property type="evidence" value="ECO:0000318"/>
    <property type="project" value="GO_Central"/>
</dbReference>
<dbReference type="SUPFAM" id="SSF102588">
    <property type="entry name" value="LmbE-like"/>
    <property type="match status" value="1"/>
</dbReference>
<dbReference type="FunCoup" id="Q75DZ3">
    <property type="interactions" value="548"/>
</dbReference>
<evidence type="ECO:0000313" key="4">
    <source>
        <dbReference type="EMBL" id="AAS50651.1"/>
    </source>
</evidence>
<keyword evidence="5" id="KW-1185">Reference proteome</keyword>
<evidence type="ECO:0000256" key="3">
    <source>
        <dbReference type="SAM" id="Phobius"/>
    </source>
</evidence>
<dbReference type="OrthoDB" id="440160at2759"/>
<dbReference type="InterPro" id="IPR003737">
    <property type="entry name" value="GlcNAc_PI_deacetylase-related"/>
</dbReference>
<comment type="similarity">
    <text evidence="1">Belongs to the PIGL family.</text>
</comment>
<dbReference type="HOGENOM" id="CLU_034979_0_0_1"/>
<reference evidence="5" key="2">
    <citation type="journal article" date="2013" name="G3 (Bethesda)">
        <title>Genomes of Ashbya fungi isolated from insects reveal four mating-type loci, numerous translocations, lack of transposons, and distinct gene duplications.</title>
        <authorList>
            <person name="Dietrich F.S."/>
            <person name="Voegeli S."/>
            <person name="Kuo S."/>
            <person name="Philippsen P."/>
        </authorList>
    </citation>
    <scope>GENOME REANNOTATION</scope>
    <source>
        <strain evidence="5">ATCC 10895 / CBS 109.51 / FGSC 9923 / NRRL Y-1056</strain>
    </source>
</reference>
<dbReference type="PANTHER" id="PTHR12993">
    <property type="entry name" value="N-ACETYLGLUCOSAMINYL-PHOSPHATIDYLINOSITOL DE-N-ACETYLASE-RELATED"/>
    <property type="match status" value="1"/>
</dbReference>
<dbReference type="PANTHER" id="PTHR12993:SF11">
    <property type="entry name" value="N-ACETYLGLUCOSAMINYL-PHOSPHATIDYLINOSITOL DE-N-ACETYLASE"/>
    <property type="match status" value="1"/>
</dbReference>
<dbReference type="eggNOG" id="KOG3332">
    <property type="taxonomic scope" value="Eukaryota"/>
</dbReference>
<dbReference type="OMA" id="YVLESVN"/>
<dbReference type="Proteomes" id="UP000000591">
    <property type="component" value="Chromosome II"/>
</dbReference>
<name>Q75DZ3_EREGS</name>
<keyword evidence="3" id="KW-0812">Transmembrane</keyword>
<dbReference type="EC" id="3.5.1.89" evidence="2"/>
<organism evidence="4 5">
    <name type="scientific">Eremothecium gossypii (strain ATCC 10895 / CBS 109.51 / FGSC 9923 / NRRL Y-1056)</name>
    <name type="common">Yeast</name>
    <name type="synonym">Ashbya gossypii</name>
    <dbReference type="NCBI Taxonomy" id="284811"/>
    <lineage>
        <taxon>Eukaryota</taxon>
        <taxon>Fungi</taxon>
        <taxon>Dikarya</taxon>
        <taxon>Ascomycota</taxon>
        <taxon>Saccharomycotina</taxon>
        <taxon>Saccharomycetes</taxon>
        <taxon>Saccharomycetales</taxon>
        <taxon>Saccharomycetaceae</taxon>
        <taxon>Eremothecium</taxon>
    </lineage>
</organism>
<dbReference type="AlphaFoldDB" id="Q75DZ3"/>
<keyword evidence="3" id="KW-1133">Transmembrane helix</keyword>
<dbReference type="Gene3D" id="3.40.50.10320">
    <property type="entry name" value="LmbE-like"/>
    <property type="match status" value="1"/>
</dbReference>
<proteinExistence type="inferred from homology"/>
<dbReference type="GO" id="GO:0006506">
    <property type="term" value="P:GPI anchor biosynthetic process"/>
    <property type="evidence" value="ECO:0007669"/>
    <property type="project" value="UniProtKB-UniPathway"/>
</dbReference>
<dbReference type="STRING" id="284811.Q75DZ3"/>